<keyword evidence="7" id="KW-0399">Innate immunity</keyword>
<keyword evidence="9" id="KW-0809">Transit peptide</keyword>
<evidence type="ECO:0000256" key="9">
    <source>
        <dbReference type="ARBA" id="ARBA00022946"/>
    </source>
</evidence>
<dbReference type="GO" id="GO:0007178">
    <property type="term" value="P:cell surface receptor protein serine/threonine kinase signaling pathway"/>
    <property type="evidence" value="ECO:0007669"/>
    <property type="project" value="TreeGrafter"/>
</dbReference>
<evidence type="ECO:0000256" key="2">
    <source>
        <dbReference type="ARBA" id="ARBA00004173"/>
    </source>
</evidence>
<evidence type="ECO:0000256" key="3">
    <source>
        <dbReference type="ARBA" id="ARBA00004496"/>
    </source>
</evidence>
<evidence type="ECO:0000256" key="6">
    <source>
        <dbReference type="ARBA" id="ARBA00022490"/>
    </source>
</evidence>
<dbReference type="PANTHER" id="PTHR13113:SF1">
    <property type="entry name" value="EVOLUTIONARILY CONSERVED SIGNALING INTERMEDIATE IN TOLL PATHWAY, MITOCHONDRIAL"/>
    <property type="match status" value="1"/>
</dbReference>
<comment type="similarity">
    <text evidence="4">Belongs to the ECSIT family.</text>
</comment>
<dbReference type="SMART" id="SM01284">
    <property type="entry name" value="ECSIT_Cterm"/>
    <property type="match status" value="1"/>
</dbReference>
<gene>
    <name evidence="13" type="primary">ECSIT</name>
</gene>
<reference evidence="13" key="1">
    <citation type="submission" date="2009-03" db="EMBL/GenBank/DDBJ databases">
        <title>Identification of cDNA encoding ECSIT gene from kuruma shrimp, Marsupenaeus japonicus.</title>
        <authorList>
            <person name="Mekata T."/>
            <person name="Okugawa S."/>
            <person name="Kono T."/>
            <person name="Sakai M."/>
            <person name="Itami T."/>
        </authorList>
    </citation>
    <scope>NUCLEOTIDE SEQUENCE</scope>
</reference>
<sequence length="388" mass="45097">MMLKEEFTLWKVATKSCMQQYYCRSLFLQRKRLPFSVQIHNTLSAIERYHILLSDMFPGRNVRTKLVFPCKDTSARMTNPKRHLLQHARSLKKKSKHLRGHVEFIYAALRHVEEFGVQKDLETYKELLDLMPKGKMIPQNIFQAEFMHYPKQQQCAIDVLEQMETNGVMPDTEMEMILMNSFGKYSHPVRKYGRMMYWMPKFKNASPWSLPDVVSNDAFDLAKMAVTRMCTVDSTSKITTYDTKDVEDAVDDTWIISGQSVIQQELLEKLPHGDPIKVEGPFRIFLRDKSVGYFILRAEARPPPVPQKKEDKDDVGSIKFWFTGEFEEEVEETTVAAPQSIHEQEDGVISCHMCNRYIKPRSSLLSWIRLLEATNPNISNLPVLFTQG</sequence>
<organism evidence="13">
    <name type="scientific">Penaeus japonicus</name>
    <name type="common">Kuruma prawn</name>
    <name type="synonym">Marsupenaeus japonicus</name>
    <dbReference type="NCBI Taxonomy" id="27405"/>
    <lineage>
        <taxon>Eukaryota</taxon>
        <taxon>Metazoa</taxon>
        <taxon>Ecdysozoa</taxon>
        <taxon>Arthropoda</taxon>
        <taxon>Crustacea</taxon>
        <taxon>Multicrustacea</taxon>
        <taxon>Malacostraca</taxon>
        <taxon>Eumalacostraca</taxon>
        <taxon>Eucarida</taxon>
        <taxon>Decapoda</taxon>
        <taxon>Dendrobranchiata</taxon>
        <taxon>Penaeoidea</taxon>
        <taxon>Penaeidae</taxon>
        <taxon>Penaeus</taxon>
    </lineage>
</organism>
<evidence type="ECO:0000256" key="1">
    <source>
        <dbReference type="ARBA" id="ARBA00004123"/>
    </source>
</evidence>
<dbReference type="GO" id="GO:0045087">
    <property type="term" value="P:innate immune response"/>
    <property type="evidence" value="ECO:0007669"/>
    <property type="project" value="UniProtKB-KW"/>
</dbReference>
<evidence type="ECO:0000313" key="13">
    <source>
        <dbReference type="EMBL" id="BAI40012.1"/>
    </source>
</evidence>
<dbReference type="InterPro" id="IPR010418">
    <property type="entry name" value="ECSIT"/>
</dbReference>
<keyword evidence="10" id="KW-0496">Mitochondrion</keyword>
<evidence type="ECO:0000256" key="5">
    <source>
        <dbReference type="ARBA" id="ARBA00019998"/>
    </source>
</evidence>
<keyword evidence="8" id="KW-0391">Immunity</keyword>
<protein>
    <recommendedName>
        <fullName evidence="5">Evolutionarily conserved signaling intermediate in Toll pathway, mitochondrial</fullName>
    </recommendedName>
</protein>
<evidence type="ECO:0000256" key="4">
    <source>
        <dbReference type="ARBA" id="ARBA00007674"/>
    </source>
</evidence>
<dbReference type="InterPro" id="IPR046448">
    <property type="entry name" value="ECSIT_N"/>
</dbReference>
<evidence type="ECO:0000259" key="12">
    <source>
        <dbReference type="SMART" id="SM01284"/>
    </source>
</evidence>
<dbReference type="PANTHER" id="PTHR13113">
    <property type="entry name" value="ECSIT EVOLUTIONARILY CONSERVED SIGNALING INTERMEDIATE IN TOLL PATHWAYS"/>
    <property type="match status" value="1"/>
</dbReference>
<proteinExistence type="evidence at transcript level"/>
<dbReference type="OrthoDB" id="10064298at2759"/>
<dbReference type="EMBL" id="AB491495">
    <property type="protein sequence ID" value="BAI40012.1"/>
    <property type="molecule type" value="mRNA"/>
</dbReference>
<feature type="domain" description="ECSIT C-terminal" evidence="12">
    <location>
        <begin position="260"/>
        <end position="388"/>
    </location>
</feature>
<keyword evidence="11" id="KW-0539">Nucleus</keyword>
<evidence type="ECO:0000256" key="7">
    <source>
        <dbReference type="ARBA" id="ARBA00022588"/>
    </source>
</evidence>
<keyword evidence="6" id="KW-0963">Cytoplasm</keyword>
<name>C8KHX2_PENJP</name>
<dbReference type="Pfam" id="PF06239">
    <property type="entry name" value="ECSIT_N"/>
    <property type="match status" value="1"/>
</dbReference>
<evidence type="ECO:0000256" key="10">
    <source>
        <dbReference type="ARBA" id="ARBA00023128"/>
    </source>
</evidence>
<dbReference type="GO" id="GO:0005634">
    <property type="term" value="C:nucleus"/>
    <property type="evidence" value="ECO:0007669"/>
    <property type="project" value="UniProtKB-SubCell"/>
</dbReference>
<comment type="subcellular location">
    <subcellularLocation>
        <location evidence="3">Cytoplasm</location>
    </subcellularLocation>
    <subcellularLocation>
        <location evidence="2">Mitochondrion</location>
    </subcellularLocation>
    <subcellularLocation>
        <location evidence="1">Nucleus</location>
    </subcellularLocation>
</comment>
<evidence type="ECO:0000256" key="8">
    <source>
        <dbReference type="ARBA" id="ARBA00022859"/>
    </source>
</evidence>
<dbReference type="AlphaFoldDB" id="C8KHX2"/>
<dbReference type="InterPro" id="IPR029342">
    <property type="entry name" value="ECIST_C"/>
</dbReference>
<evidence type="ECO:0000256" key="11">
    <source>
        <dbReference type="ARBA" id="ARBA00023242"/>
    </source>
</evidence>
<dbReference type="Pfam" id="PF14784">
    <property type="entry name" value="ECSIT_C"/>
    <property type="match status" value="1"/>
</dbReference>
<dbReference type="GO" id="GO:0005739">
    <property type="term" value="C:mitochondrion"/>
    <property type="evidence" value="ECO:0007669"/>
    <property type="project" value="UniProtKB-SubCell"/>
</dbReference>
<accession>C8KHX2</accession>